<dbReference type="EMBL" id="NBTZ01000158">
    <property type="protein sequence ID" value="OTP66979.1"/>
    <property type="molecule type" value="Genomic_DNA"/>
</dbReference>
<accession>A0A2C9XUU6</accession>
<organism evidence="1 2">
    <name type="scientific">Caballeronia sordidicola</name>
    <name type="common">Burkholderia sordidicola</name>
    <dbReference type="NCBI Taxonomy" id="196367"/>
    <lineage>
        <taxon>Bacteria</taxon>
        <taxon>Pseudomonadati</taxon>
        <taxon>Pseudomonadota</taxon>
        <taxon>Betaproteobacteria</taxon>
        <taxon>Burkholderiales</taxon>
        <taxon>Burkholderiaceae</taxon>
        <taxon>Caballeronia</taxon>
    </lineage>
</organism>
<gene>
    <name evidence="1" type="ORF">PAMC26577_37190</name>
</gene>
<protein>
    <submittedName>
        <fullName evidence="1">Uncharacterized protein</fullName>
    </submittedName>
</protein>
<evidence type="ECO:0000313" key="2">
    <source>
        <dbReference type="Proteomes" id="UP000195221"/>
    </source>
</evidence>
<evidence type="ECO:0000313" key="1">
    <source>
        <dbReference type="EMBL" id="OTP66979.1"/>
    </source>
</evidence>
<dbReference type="AlphaFoldDB" id="A0A2C9XUU6"/>
<sequence length="59" mass="6613">MEPSIASIVSMRGDLRLNAGLQVRRSSQLDGRTQLIVTVRIGWHVFAALAHHFVFQMPP</sequence>
<proteinExistence type="predicted"/>
<reference evidence="1 2" key="1">
    <citation type="submission" date="2017-03" db="EMBL/GenBank/DDBJ databases">
        <title>Genome analysis of strain PAMC 26577.</title>
        <authorList>
            <person name="Oh H.-M."/>
            <person name="Yang J.-A."/>
        </authorList>
    </citation>
    <scope>NUCLEOTIDE SEQUENCE [LARGE SCALE GENOMIC DNA]</scope>
    <source>
        <strain evidence="1 2">PAMC 26577</strain>
    </source>
</reference>
<comment type="caution">
    <text evidence="1">The sequence shown here is derived from an EMBL/GenBank/DDBJ whole genome shotgun (WGS) entry which is preliminary data.</text>
</comment>
<dbReference type="Proteomes" id="UP000195221">
    <property type="component" value="Unassembled WGS sequence"/>
</dbReference>
<name>A0A2C9XUU6_CABSO</name>